<dbReference type="AlphaFoldDB" id="A0A6J6CTU1"/>
<sequence>MHINLIGIRYVAPDTLMRNRSHALRSASEDAKDPVNVMRSPVVDRAAREGLVTVPPAAGMFEGSDECLHIEDVTKKSRVDCATKSEEVTIPASVLMNRDCPTDFGRNSKQLLGIGDGEAHWLLYDNVLAGPKKFKRDRRMEERWCGNDDDIDIVSLA</sequence>
<gene>
    <name evidence="1" type="ORF">UFOPK1495_01105</name>
</gene>
<protein>
    <submittedName>
        <fullName evidence="1">Unannotated protein</fullName>
    </submittedName>
</protein>
<dbReference type="EMBL" id="CAEZSU010000113">
    <property type="protein sequence ID" value="CAB4554576.1"/>
    <property type="molecule type" value="Genomic_DNA"/>
</dbReference>
<proteinExistence type="predicted"/>
<reference evidence="1" key="1">
    <citation type="submission" date="2020-05" db="EMBL/GenBank/DDBJ databases">
        <authorList>
            <person name="Chiriac C."/>
            <person name="Salcher M."/>
            <person name="Ghai R."/>
            <person name="Kavagutti S V."/>
        </authorList>
    </citation>
    <scope>NUCLEOTIDE SEQUENCE</scope>
</reference>
<name>A0A6J6CTU1_9ZZZZ</name>
<organism evidence="1">
    <name type="scientific">freshwater metagenome</name>
    <dbReference type="NCBI Taxonomy" id="449393"/>
    <lineage>
        <taxon>unclassified sequences</taxon>
        <taxon>metagenomes</taxon>
        <taxon>ecological metagenomes</taxon>
    </lineage>
</organism>
<accession>A0A6J6CTU1</accession>
<evidence type="ECO:0000313" key="1">
    <source>
        <dbReference type="EMBL" id="CAB4554576.1"/>
    </source>
</evidence>